<evidence type="ECO:0000256" key="4">
    <source>
        <dbReference type="ARBA" id="ARBA00022840"/>
    </source>
</evidence>
<dbReference type="Gene3D" id="3.40.50.300">
    <property type="entry name" value="P-loop containing nucleotide triphosphate hydrolases"/>
    <property type="match status" value="1"/>
</dbReference>
<dbReference type="GO" id="GO:0016887">
    <property type="term" value="F:ATP hydrolysis activity"/>
    <property type="evidence" value="ECO:0007669"/>
    <property type="project" value="InterPro"/>
</dbReference>
<name>A0A5E7T6W6_PSEFL</name>
<keyword evidence="2" id="KW-0813">Transport</keyword>
<reference evidence="7 8" key="1">
    <citation type="submission" date="2019-09" db="EMBL/GenBank/DDBJ databases">
        <authorList>
            <person name="Chandra G."/>
            <person name="Truman W A."/>
        </authorList>
    </citation>
    <scope>NUCLEOTIDE SEQUENCE [LARGE SCALE GENOMIC DNA]</scope>
    <source>
        <strain evidence="7">PS928</strain>
    </source>
</reference>
<dbReference type="RefSeq" id="WP_224790904.1">
    <property type="nucleotide sequence ID" value="NZ_CABVJF010000006.1"/>
</dbReference>
<evidence type="ECO:0000313" key="7">
    <source>
        <dbReference type="EMBL" id="VVP94329.1"/>
    </source>
</evidence>
<keyword evidence="5" id="KW-0029">Amino-acid transport</keyword>
<dbReference type="GO" id="GO:0015658">
    <property type="term" value="F:branched-chain amino acid transmembrane transporter activity"/>
    <property type="evidence" value="ECO:0007669"/>
    <property type="project" value="TreeGrafter"/>
</dbReference>
<dbReference type="PROSITE" id="PS50893">
    <property type="entry name" value="ABC_TRANSPORTER_2"/>
    <property type="match status" value="1"/>
</dbReference>
<keyword evidence="3" id="KW-0547">Nucleotide-binding</keyword>
<gene>
    <name evidence="7" type="primary">livF_4</name>
    <name evidence="7" type="ORF">PS928_01956</name>
</gene>
<dbReference type="PANTHER" id="PTHR43820">
    <property type="entry name" value="HIGH-AFFINITY BRANCHED-CHAIN AMINO ACID TRANSPORT ATP-BINDING PROTEIN LIVF"/>
    <property type="match status" value="1"/>
</dbReference>
<keyword evidence="4 7" id="KW-0067">ATP-binding</keyword>
<dbReference type="AlphaFoldDB" id="A0A5E7T6W6"/>
<dbReference type="InterPro" id="IPR027417">
    <property type="entry name" value="P-loop_NTPase"/>
</dbReference>
<evidence type="ECO:0000256" key="3">
    <source>
        <dbReference type="ARBA" id="ARBA00022741"/>
    </source>
</evidence>
<organism evidence="7 8">
    <name type="scientific">Pseudomonas fluorescens</name>
    <dbReference type="NCBI Taxonomy" id="294"/>
    <lineage>
        <taxon>Bacteria</taxon>
        <taxon>Pseudomonadati</taxon>
        <taxon>Pseudomonadota</taxon>
        <taxon>Gammaproteobacteria</taxon>
        <taxon>Pseudomonadales</taxon>
        <taxon>Pseudomonadaceae</taxon>
        <taxon>Pseudomonas</taxon>
    </lineage>
</organism>
<dbReference type="InterPro" id="IPR052156">
    <property type="entry name" value="BCAA_Transport_ATP-bd_LivF"/>
</dbReference>
<dbReference type="GO" id="GO:0005524">
    <property type="term" value="F:ATP binding"/>
    <property type="evidence" value="ECO:0007669"/>
    <property type="project" value="UniProtKB-KW"/>
</dbReference>
<protein>
    <submittedName>
        <fullName evidence="7">High-affinity branched-chain amino acid transport ATP-binding protein LivF</fullName>
    </submittedName>
</protein>
<proteinExistence type="inferred from homology"/>
<dbReference type="GO" id="GO:0015807">
    <property type="term" value="P:L-amino acid transport"/>
    <property type="evidence" value="ECO:0007669"/>
    <property type="project" value="TreeGrafter"/>
</dbReference>
<accession>A0A5E7T6W6</accession>
<feature type="domain" description="ABC transporter" evidence="6">
    <location>
        <begin position="16"/>
        <end position="256"/>
    </location>
</feature>
<evidence type="ECO:0000256" key="5">
    <source>
        <dbReference type="ARBA" id="ARBA00022970"/>
    </source>
</evidence>
<dbReference type="InterPro" id="IPR003593">
    <property type="entry name" value="AAA+_ATPase"/>
</dbReference>
<dbReference type="PANTHER" id="PTHR43820:SF8">
    <property type="entry name" value="ABC TRANSPORTER SUBSTRATE-BINDING PROTEIN"/>
    <property type="match status" value="1"/>
</dbReference>
<dbReference type="Proteomes" id="UP000381378">
    <property type="component" value="Unassembled WGS sequence"/>
</dbReference>
<dbReference type="InterPro" id="IPR003439">
    <property type="entry name" value="ABC_transporter-like_ATP-bd"/>
</dbReference>
<evidence type="ECO:0000259" key="6">
    <source>
        <dbReference type="PROSITE" id="PS50893"/>
    </source>
</evidence>
<evidence type="ECO:0000313" key="8">
    <source>
        <dbReference type="Proteomes" id="UP000381378"/>
    </source>
</evidence>
<dbReference type="Pfam" id="PF00005">
    <property type="entry name" value="ABC_tran"/>
    <property type="match status" value="1"/>
</dbReference>
<evidence type="ECO:0000256" key="2">
    <source>
        <dbReference type="ARBA" id="ARBA00022448"/>
    </source>
</evidence>
<evidence type="ECO:0000256" key="1">
    <source>
        <dbReference type="ARBA" id="ARBA00005417"/>
    </source>
</evidence>
<comment type="similarity">
    <text evidence="1">Belongs to the ABC transporter superfamily.</text>
</comment>
<dbReference type="EMBL" id="CABVJF010000006">
    <property type="protein sequence ID" value="VVP94329.1"/>
    <property type="molecule type" value="Genomic_DNA"/>
</dbReference>
<dbReference type="SUPFAM" id="SSF52540">
    <property type="entry name" value="P-loop containing nucleoside triphosphate hydrolases"/>
    <property type="match status" value="1"/>
</dbReference>
<dbReference type="SMART" id="SM00382">
    <property type="entry name" value="AAA"/>
    <property type="match status" value="1"/>
</dbReference>
<sequence>MLGCLGENSLNPVPILQIDAIEVLYEQAILAVRGVSLVVPQGQIVVLLGANGAGKSTTLKAASNLVRAERGEVVQGRILYRGQDVTRSTPHSLVAGGLVQVLEGRHCFAQLTVEENLLTGAFARQVSRGQVKADLERIYSQFPRLKLRRKSLAGYTSGGEQQMVALGRALMARPQLVLLDEPSMGLAPQVVEEIFEIIHQLNQRDGVSFLIAEQNINLALRYARYGYVLESGRVVSEGTAEQLAARSDIQDFYLGGGTGGTGAAA</sequence>
<dbReference type="CDD" id="cd03224">
    <property type="entry name" value="ABC_TM1139_LivF_branched"/>
    <property type="match status" value="1"/>
</dbReference>